<protein>
    <recommendedName>
        <fullName evidence="8">Transmembrane protein 32</fullName>
    </recommendedName>
</protein>
<evidence type="ECO:0000256" key="2">
    <source>
        <dbReference type="ARBA" id="ARBA00006109"/>
    </source>
</evidence>
<dbReference type="HOGENOM" id="CLU_132206_0_0_1"/>
<evidence type="ECO:0000313" key="7">
    <source>
        <dbReference type="Proteomes" id="UP000030106"/>
    </source>
</evidence>
<keyword evidence="4" id="KW-1133">Transmembrane helix</keyword>
<dbReference type="eggNOG" id="ENOG502S8V0">
    <property type="taxonomic scope" value="Eukaryota"/>
</dbReference>
<comment type="subcellular location">
    <subcellularLocation>
        <location evidence="1">Endomembrane system</location>
        <topology evidence="1">Multi-pass membrane protein</topology>
    </subcellularLocation>
</comment>
<dbReference type="Proteomes" id="UP000030106">
    <property type="component" value="Unassembled WGS sequence"/>
</dbReference>
<reference evidence="6 7" key="1">
    <citation type="submission" date="2012-10" db="EMBL/GenBank/DDBJ databases">
        <title>Genome sequencing and analysis of entomopathogenic fungi Beauveria bassiana D1-5.</title>
        <authorList>
            <person name="Li Q."/>
            <person name="Wang L."/>
            <person name="Zhang Z."/>
            <person name="Wang Q."/>
            <person name="Ren J."/>
            <person name="Wang M."/>
            <person name="Xu W."/>
            <person name="Wang J."/>
            <person name="Lu Y."/>
            <person name="Du Q."/>
            <person name="Sun Z."/>
        </authorList>
    </citation>
    <scope>NUCLEOTIDE SEQUENCE [LARGE SCALE GENOMIC DNA]</scope>
    <source>
        <strain evidence="6 7">D1-5</strain>
    </source>
</reference>
<dbReference type="EMBL" id="ANFO01001584">
    <property type="protein sequence ID" value="KGQ02400.1"/>
    <property type="molecule type" value="Genomic_DNA"/>
</dbReference>
<accession>A0A0A2V8G9</accession>
<evidence type="ECO:0000256" key="3">
    <source>
        <dbReference type="ARBA" id="ARBA00022692"/>
    </source>
</evidence>
<comment type="caution">
    <text evidence="6">The sequence shown here is derived from an EMBL/GenBank/DDBJ whole genome shotgun (WGS) entry which is preliminary data.</text>
</comment>
<dbReference type="PANTHER" id="PTHR28144">
    <property type="entry name" value="ER MEMBRANE PROTEIN COMPLEX SUBUNIT 5"/>
    <property type="match status" value="1"/>
</dbReference>
<dbReference type="OrthoDB" id="44756at2759"/>
<dbReference type="Pfam" id="PF10270">
    <property type="entry name" value="MMgT"/>
    <property type="match status" value="1"/>
</dbReference>
<sequence length="163" mass="18049">MLQLPAAQHYHHIQLQAIGTTSPPQTMTWLSGSVTVTGLFLLAHACYSAQEHTTLSTALAKHALTHQQTSIYLPIDISIEAIISTLIVCFGLVSGSQTLRPIQWNVWAGKIEREGDAGFLNGSGEVEKDFRGSPFIFLDSRPGFVDIRKRRRQFMGWVKAEAN</sequence>
<proteinExistence type="inferred from homology"/>
<dbReference type="GO" id="GO:0034975">
    <property type="term" value="P:protein folding in endoplasmic reticulum"/>
    <property type="evidence" value="ECO:0007669"/>
    <property type="project" value="TreeGrafter"/>
</dbReference>
<comment type="similarity">
    <text evidence="2">Belongs to the membrane magnesium transporter (TC 1.A.67) family.</text>
</comment>
<keyword evidence="5" id="KW-0472">Membrane</keyword>
<dbReference type="AlphaFoldDB" id="A0A0A2V8G9"/>
<dbReference type="InterPro" id="IPR018937">
    <property type="entry name" value="MMgT"/>
</dbReference>
<dbReference type="STRING" id="1245745.A0A0A2V8G9"/>
<dbReference type="InterPro" id="IPR053279">
    <property type="entry name" value="EMC_subunit"/>
</dbReference>
<dbReference type="PANTHER" id="PTHR28144:SF1">
    <property type="entry name" value="ER MEMBRANE PROTEIN COMPLEX SUBUNIT 5"/>
    <property type="match status" value="1"/>
</dbReference>
<evidence type="ECO:0008006" key="8">
    <source>
        <dbReference type="Google" id="ProtNLM"/>
    </source>
</evidence>
<evidence type="ECO:0000256" key="1">
    <source>
        <dbReference type="ARBA" id="ARBA00004127"/>
    </source>
</evidence>
<name>A0A0A2V8G9_BEABA</name>
<dbReference type="GO" id="GO:0072546">
    <property type="term" value="C:EMC complex"/>
    <property type="evidence" value="ECO:0007669"/>
    <property type="project" value="TreeGrafter"/>
</dbReference>
<organism evidence="6 7">
    <name type="scientific">Beauveria bassiana D1-5</name>
    <dbReference type="NCBI Taxonomy" id="1245745"/>
    <lineage>
        <taxon>Eukaryota</taxon>
        <taxon>Fungi</taxon>
        <taxon>Dikarya</taxon>
        <taxon>Ascomycota</taxon>
        <taxon>Pezizomycotina</taxon>
        <taxon>Sordariomycetes</taxon>
        <taxon>Hypocreomycetidae</taxon>
        <taxon>Hypocreales</taxon>
        <taxon>Cordycipitaceae</taxon>
        <taxon>Beauveria</taxon>
    </lineage>
</organism>
<gene>
    <name evidence="6" type="ORF">BBAD15_g12392</name>
</gene>
<evidence type="ECO:0000256" key="5">
    <source>
        <dbReference type="ARBA" id="ARBA00023136"/>
    </source>
</evidence>
<evidence type="ECO:0000313" key="6">
    <source>
        <dbReference type="EMBL" id="KGQ02400.1"/>
    </source>
</evidence>
<keyword evidence="3" id="KW-0812">Transmembrane</keyword>
<evidence type="ECO:0000256" key="4">
    <source>
        <dbReference type="ARBA" id="ARBA00022989"/>
    </source>
</evidence>